<dbReference type="GO" id="GO:0016020">
    <property type="term" value="C:membrane"/>
    <property type="evidence" value="ECO:0007669"/>
    <property type="project" value="UniProtKB-SubCell"/>
</dbReference>
<evidence type="ECO:0000256" key="5">
    <source>
        <dbReference type="ARBA" id="ARBA00022692"/>
    </source>
</evidence>
<proteinExistence type="inferred from homology"/>
<evidence type="ECO:0000313" key="11">
    <source>
        <dbReference type="EMBL" id="PNJ87352.1"/>
    </source>
</evidence>
<evidence type="ECO:0000256" key="7">
    <source>
        <dbReference type="ARBA" id="ARBA00022989"/>
    </source>
</evidence>
<comment type="caution">
    <text evidence="11">The sequence shown here is derived from an EMBL/GenBank/DDBJ whole genome shotgun (WGS) entry which is preliminary data.</text>
</comment>
<evidence type="ECO:0000256" key="1">
    <source>
        <dbReference type="ARBA" id="ARBA00004606"/>
    </source>
</evidence>
<gene>
    <name evidence="11" type="ORF">CR201_G0021191</name>
</gene>
<dbReference type="EMBL" id="NDHI03003285">
    <property type="protein sequence ID" value="PNJ87352.1"/>
    <property type="molecule type" value="Genomic_DNA"/>
</dbReference>
<dbReference type="Gene3D" id="3.90.550.50">
    <property type="match status" value="1"/>
</dbReference>
<reference evidence="11" key="1">
    <citation type="submission" date="2017-12" db="EMBL/GenBank/DDBJ databases">
        <title>High-resolution comparative analysis of great ape genomes.</title>
        <authorList>
            <person name="Pollen A."/>
            <person name="Hastie A."/>
            <person name="Hormozdiari F."/>
            <person name="Dougherty M."/>
            <person name="Liu R."/>
            <person name="Chaisson M."/>
            <person name="Hoppe E."/>
            <person name="Hill C."/>
            <person name="Pang A."/>
            <person name="Hillier L."/>
            <person name="Baker C."/>
            <person name="Armstrong J."/>
            <person name="Shendure J."/>
            <person name="Paten B."/>
            <person name="Wilson R."/>
            <person name="Chao H."/>
            <person name="Schneider V."/>
            <person name="Ventura M."/>
            <person name="Kronenberg Z."/>
            <person name="Murali S."/>
            <person name="Gordon D."/>
            <person name="Cantsilieris S."/>
            <person name="Munson K."/>
            <person name="Nelson B."/>
            <person name="Raja A."/>
            <person name="Underwood J."/>
            <person name="Diekhans M."/>
            <person name="Fiddes I."/>
            <person name="Haussler D."/>
            <person name="Eichler E."/>
        </authorList>
    </citation>
    <scope>NUCLEOTIDE SEQUENCE [LARGE SCALE GENOMIC DNA]</scope>
    <source>
        <strain evidence="11">Susie</strain>
    </source>
</reference>
<evidence type="ECO:0000256" key="3">
    <source>
        <dbReference type="ARBA" id="ARBA00022676"/>
    </source>
</evidence>
<evidence type="ECO:0000259" key="10">
    <source>
        <dbReference type="Pfam" id="PF02434"/>
    </source>
</evidence>
<accession>A0A2J8XZ96</accession>
<organism evidence="11">
    <name type="scientific">Pongo abelii</name>
    <name type="common">Sumatran orangutan</name>
    <name type="synonym">Pongo pygmaeus abelii</name>
    <dbReference type="NCBI Taxonomy" id="9601"/>
    <lineage>
        <taxon>Eukaryota</taxon>
        <taxon>Metazoa</taxon>
        <taxon>Chordata</taxon>
        <taxon>Craniata</taxon>
        <taxon>Vertebrata</taxon>
        <taxon>Euteleostomi</taxon>
        <taxon>Mammalia</taxon>
        <taxon>Eutheria</taxon>
        <taxon>Euarchontoglires</taxon>
        <taxon>Primates</taxon>
        <taxon>Haplorrhini</taxon>
        <taxon>Catarrhini</taxon>
        <taxon>Hominidae</taxon>
        <taxon>Pongo</taxon>
    </lineage>
</organism>
<keyword evidence="7" id="KW-1133">Transmembrane helix</keyword>
<dbReference type="InterPro" id="IPR003378">
    <property type="entry name" value="Fringe-like_glycosylTrfase"/>
</dbReference>
<evidence type="ECO:0000256" key="4">
    <source>
        <dbReference type="ARBA" id="ARBA00022679"/>
    </source>
</evidence>
<name>A0A2J8XZ96_PONAB</name>
<keyword evidence="4" id="KW-0808">Transferase</keyword>
<dbReference type="PANTHER" id="PTHR10811">
    <property type="entry name" value="FRINGE-RELATED"/>
    <property type="match status" value="1"/>
</dbReference>
<protein>
    <submittedName>
        <fullName evidence="11">RFNG isoform 11</fullName>
    </submittedName>
</protein>
<feature type="domain" description="Fringe-like glycosyltransferase" evidence="10">
    <location>
        <begin position="1"/>
        <end position="59"/>
    </location>
</feature>
<comment type="subcellular location">
    <subcellularLocation>
        <location evidence="9">Endomembrane system</location>
        <topology evidence="9">Single-pass membrane protein</topology>
    </subcellularLocation>
    <subcellularLocation>
        <location evidence="1">Membrane</location>
        <topology evidence="1">Single-pass type II membrane protein</topology>
    </subcellularLocation>
</comment>
<keyword evidence="8" id="KW-0472">Membrane</keyword>
<dbReference type="Pfam" id="PF02434">
    <property type="entry name" value="Fringe"/>
    <property type="match status" value="1"/>
</dbReference>
<keyword evidence="3" id="KW-0328">Glycosyltransferase</keyword>
<evidence type="ECO:0000256" key="9">
    <source>
        <dbReference type="ARBA" id="ARBA00037847"/>
    </source>
</evidence>
<sequence>MSVEYDKFIESGRKWFCHVDDDNYVNPRSLLHLLSSFSPSQDVYLGRPSLDHPIEATERV</sequence>
<comment type="similarity">
    <text evidence="2">Belongs to the glycosyltransferase 31 family.</text>
</comment>
<feature type="non-terminal residue" evidence="11">
    <location>
        <position position="60"/>
    </location>
</feature>
<keyword evidence="5" id="KW-0812">Transmembrane</keyword>
<keyword evidence="6" id="KW-0735">Signal-anchor</keyword>
<evidence type="ECO:0000256" key="8">
    <source>
        <dbReference type="ARBA" id="ARBA00023136"/>
    </source>
</evidence>
<dbReference type="AlphaFoldDB" id="A0A2J8XZ96"/>
<dbReference type="GO" id="GO:0016757">
    <property type="term" value="F:glycosyltransferase activity"/>
    <property type="evidence" value="ECO:0007669"/>
    <property type="project" value="UniProtKB-KW"/>
</dbReference>
<dbReference type="GO" id="GO:0012505">
    <property type="term" value="C:endomembrane system"/>
    <property type="evidence" value="ECO:0007669"/>
    <property type="project" value="UniProtKB-SubCell"/>
</dbReference>
<evidence type="ECO:0000256" key="6">
    <source>
        <dbReference type="ARBA" id="ARBA00022968"/>
    </source>
</evidence>
<evidence type="ECO:0000256" key="2">
    <source>
        <dbReference type="ARBA" id="ARBA00008661"/>
    </source>
</evidence>